<keyword evidence="3" id="KW-1185">Reference proteome</keyword>
<organism evidence="2 3">
    <name type="scientific">Silvibacterium dinghuense</name>
    <dbReference type="NCBI Taxonomy" id="1560006"/>
    <lineage>
        <taxon>Bacteria</taxon>
        <taxon>Pseudomonadati</taxon>
        <taxon>Acidobacteriota</taxon>
        <taxon>Terriglobia</taxon>
        <taxon>Terriglobales</taxon>
        <taxon>Acidobacteriaceae</taxon>
        <taxon>Silvibacterium</taxon>
    </lineage>
</organism>
<keyword evidence="1" id="KW-0472">Membrane</keyword>
<dbReference type="EMBL" id="SDMK01000001">
    <property type="protein sequence ID" value="RXS97047.1"/>
    <property type="molecule type" value="Genomic_DNA"/>
</dbReference>
<evidence type="ECO:0000256" key="1">
    <source>
        <dbReference type="SAM" id="Phobius"/>
    </source>
</evidence>
<gene>
    <name evidence="2" type="ORF">ESZ00_03715</name>
</gene>
<dbReference type="Proteomes" id="UP000290253">
    <property type="component" value="Unassembled WGS sequence"/>
</dbReference>
<dbReference type="OrthoDB" id="118529at2"/>
<evidence type="ECO:0000313" key="2">
    <source>
        <dbReference type="EMBL" id="RXS97047.1"/>
    </source>
</evidence>
<evidence type="ECO:0008006" key="4">
    <source>
        <dbReference type="Google" id="ProtNLM"/>
    </source>
</evidence>
<protein>
    <recommendedName>
        <fullName evidence="4">DUF1266 domain-containing protein</fullName>
    </recommendedName>
</protein>
<sequence length="361" mass="41375">MLSLIRLLLTRSYWQMLFRPHTWKNAFLNLRRFHKDRRARKQFGQFLYLISIPMLVGAYVAILLGRSAVFLLPVLIAIALWQGRRAKEAAKSLSILPDNKPVRRELSAEERAEIRKYLADLALFYAVLLNRSGSEGYLKTKVVPEGVEVISRRVHLELLRSRNIWDRLSSADREALMAADGHWQWEQINMAVLAGERVRLLRWMLRIDSYLPVVGQQLKVDYKAANSLIDAPESVYSGKELISLEGLERGQEAAAEYFYRCYAEGLVRGYFEASSEQQSAWAADVCARMGGRQHEDLLLDTRLVSEAPEETLRWAAELAHQRHRFLGWAGTILNGDERPQQFPQFLAAKQAEEFEGEAVTA</sequence>
<accession>A0A4Q1SI38</accession>
<keyword evidence="1" id="KW-1133">Transmembrane helix</keyword>
<reference evidence="2 3" key="1">
    <citation type="journal article" date="2016" name="Int. J. Syst. Evol. Microbiol.">
        <title>Acidipila dinghuensis sp. nov., an acidobacterium isolated from forest soil.</title>
        <authorList>
            <person name="Jiang Y.W."/>
            <person name="Wang J."/>
            <person name="Chen M.H."/>
            <person name="Lv Y.Y."/>
            <person name="Qiu L.H."/>
        </authorList>
    </citation>
    <scope>NUCLEOTIDE SEQUENCE [LARGE SCALE GENOMIC DNA]</scope>
    <source>
        <strain evidence="2 3">DHOF10</strain>
    </source>
</reference>
<keyword evidence="1" id="KW-0812">Transmembrane</keyword>
<dbReference type="RefSeq" id="WP_129206827.1">
    <property type="nucleotide sequence ID" value="NZ_BMGU01000001.1"/>
</dbReference>
<comment type="caution">
    <text evidence="2">The sequence shown here is derived from an EMBL/GenBank/DDBJ whole genome shotgun (WGS) entry which is preliminary data.</text>
</comment>
<proteinExistence type="predicted"/>
<dbReference type="AlphaFoldDB" id="A0A4Q1SI38"/>
<feature type="transmembrane region" description="Helical" evidence="1">
    <location>
        <begin position="43"/>
        <end position="62"/>
    </location>
</feature>
<name>A0A4Q1SI38_9BACT</name>
<evidence type="ECO:0000313" key="3">
    <source>
        <dbReference type="Proteomes" id="UP000290253"/>
    </source>
</evidence>